<dbReference type="PATRIC" id="fig|179408.3.peg.5582"/>
<accession>K9VML9</accession>
<dbReference type="eggNOG" id="ENOG502ZCG7">
    <property type="taxonomic scope" value="Bacteria"/>
</dbReference>
<keyword evidence="4" id="KW-1185">Reference proteome</keyword>
<organism evidence="3 4">
    <name type="scientific">Phormidium nigroviride PCC 7112</name>
    <dbReference type="NCBI Taxonomy" id="179408"/>
    <lineage>
        <taxon>Bacteria</taxon>
        <taxon>Bacillati</taxon>
        <taxon>Cyanobacteriota</taxon>
        <taxon>Cyanophyceae</taxon>
        <taxon>Oscillatoriophycideae</taxon>
        <taxon>Oscillatoriales</taxon>
        <taxon>Oscillatoriaceae</taxon>
        <taxon>Phormidium</taxon>
    </lineage>
</organism>
<proteinExistence type="predicted"/>
<dbReference type="EMBL" id="CP003614">
    <property type="protein sequence ID" value="AFZ08789.1"/>
    <property type="molecule type" value="Genomic_DNA"/>
</dbReference>
<dbReference type="STRING" id="179408.Osc7112_4493"/>
<dbReference type="RefSeq" id="WP_015178029.1">
    <property type="nucleotide sequence ID" value="NC_019729.1"/>
</dbReference>
<evidence type="ECO:0000313" key="4">
    <source>
        <dbReference type="Proteomes" id="UP000010478"/>
    </source>
</evidence>
<feature type="compositionally biased region" description="Acidic residues" evidence="2">
    <location>
        <begin position="94"/>
        <end position="134"/>
    </location>
</feature>
<keyword evidence="1" id="KW-0175">Coiled coil</keyword>
<dbReference type="InterPro" id="IPR016024">
    <property type="entry name" value="ARM-type_fold"/>
</dbReference>
<evidence type="ECO:0000313" key="3">
    <source>
        <dbReference type="EMBL" id="AFZ08789.1"/>
    </source>
</evidence>
<dbReference type="AlphaFoldDB" id="K9VML9"/>
<dbReference type="OrthoDB" id="421643at2"/>
<dbReference type="KEGG" id="oni:Osc7112_4493"/>
<dbReference type="SUPFAM" id="SSF48371">
    <property type="entry name" value="ARM repeat"/>
    <property type="match status" value="1"/>
</dbReference>
<dbReference type="HOGENOM" id="CLU_079645_0_0_3"/>
<reference evidence="3 4" key="1">
    <citation type="submission" date="2012-05" db="EMBL/GenBank/DDBJ databases">
        <title>Finished chromosome of genome of Oscillatoria sp. PCC 7112.</title>
        <authorList>
            <consortium name="US DOE Joint Genome Institute"/>
            <person name="Gugger M."/>
            <person name="Coursin T."/>
            <person name="Rippka R."/>
            <person name="Tandeau De Marsac N."/>
            <person name="Huntemann M."/>
            <person name="Wei C.-L."/>
            <person name="Han J."/>
            <person name="Detter J.C."/>
            <person name="Han C."/>
            <person name="Tapia R."/>
            <person name="Davenport K."/>
            <person name="Daligault H."/>
            <person name="Erkkila T."/>
            <person name="Gu W."/>
            <person name="Munk A.C.C."/>
            <person name="Teshima H."/>
            <person name="Xu Y."/>
            <person name="Chain P."/>
            <person name="Chen A."/>
            <person name="Krypides N."/>
            <person name="Mavromatis K."/>
            <person name="Markowitz V."/>
            <person name="Szeto E."/>
            <person name="Ivanova N."/>
            <person name="Mikhailova N."/>
            <person name="Ovchinnikova G."/>
            <person name="Pagani I."/>
            <person name="Pati A."/>
            <person name="Goodwin L."/>
            <person name="Peters L."/>
            <person name="Pitluck S."/>
            <person name="Woyke T."/>
            <person name="Kerfeld C."/>
        </authorList>
    </citation>
    <scope>NUCLEOTIDE SEQUENCE [LARGE SCALE GENOMIC DNA]</scope>
    <source>
        <strain evidence="3 4">PCC 7112</strain>
    </source>
</reference>
<sequence>MVRPRERIEQDLAGLEEALAALNLEFRSTYEGYLAALGQAVRQQLILACYHLCTQAVPESFLKLSFEGRQKMQQSVRLLASVSEEKLRSLVTESEADEEIEEEEEEEEEEDEDDFDEEEDREEEDEADDKEEDEKEKHQVSAINYLFSLANYQLPSTNSPESLARWQNSIEKSIANILKLLSRDTNRLLKQSGILPSQLPEPVLEAASSAESSGESVAGPPNLLNLIIETDVSPASRKLAETLGSRALHITAIKLRLSEIEFADAGTSAWRQQIRNLSLKLNSLGRDYQKKQRELAVVEAESAWRSSWFED</sequence>
<protein>
    <submittedName>
        <fullName evidence="3">Uncharacterized protein</fullName>
    </submittedName>
</protein>
<dbReference type="Proteomes" id="UP000010478">
    <property type="component" value="Chromosome"/>
</dbReference>
<feature type="coiled-coil region" evidence="1">
    <location>
        <begin position="274"/>
        <end position="301"/>
    </location>
</feature>
<name>K9VML9_9CYAN</name>
<feature type="region of interest" description="Disordered" evidence="2">
    <location>
        <begin position="89"/>
        <end position="138"/>
    </location>
</feature>
<gene>
    <name evidence="3" type="ORF">Osc7112_4493</name>
</gene>
<evidence type="ECO:0000256" key="1">
    <source>
        <dbReference type="SAM" id="Coils"/>
    </source>
</evidence>
<evidence type="ECO:0000256" key="2">
    <source>
        <dbReference type="SAM" id="MobiDB-lite"/>
    </source>
</evidence>